<evidence type="ECO:0000256" key="1">
    <source>
        <dbReference type="SAM" id="MobiDB-lite"/>
    </source>
</evidence>
<dbReference type="HOGENOM" id="CLU_1971872_0_0_1"/>
<feature type="compositionally biased region" description="Basic and acidic residues" evidence="1">
    <location>
        <begin position="95"/>
        <end position="104"/>
    </location>
</feature>
<dbReference type="GeneID" id="27903259"/>
<evidence type="ECO:0000313" key="2">
    <source>
        <dbReference type="EMBL" id="EMF11427.1"/>
    </source>
</evidence>
<feature type="compositionally biased region" description="Polar residues" evidence="1">
    <location>
        <begin position="82"/>
        <end position="94"/>
    </location>
</feature>
<organism evidence="2 3">
    <name type="scientific">Sphaerulina musiva (strain SO2202)</name>
    <name type="common">Poplar stem canker fungus</name>
    <name type="synonym">Septoria musiva</name>
    <dbReference type="NCBI Taxonomy" id="692275"/>
    <lineage>
        <taxon>Eukaryota</taxon>
        <taxon>Fungi</taxon>
        <taxon>Dikarya</taxon>
        <taxon>Ascomycota</taxon>
        <taxon>Pezizomycotina</taxon>
        <taxon>Dothideomycetes</taxon>
        <taxon>Dothideomycetidae</taxon>
        <taxon>Mycosphaerellales</taxon>
        <taxon>Mycosphaerellaceae</taxon>
        <taxon>Sphaerulina</taxon>
    </lineage>
</organism>
<feature type="region of interest" description="Disordered" evidence="1">
    <location>
        <begin position="82"/>
        <end position="104"/>
    </location>
</feature>
<protein>
    <submittedName>
        <fullName evidence="2">Uncharacterized protein</fullName>
    </submittedName>
</protein>
<sequence>MYLVSLIPWSAWDFRSDHFGLPAKRICSGLQPSSGCTMMVSAVASRCFSYCSRGVEIRNMKLLWPLLSPTGPRNVELIISPQSNHTASQASQRQGCDDHRSTYSPIEHRKSETGLATCQRRGSLCAP</sequence>
<name>M3D2Q7_SPHMS</name>
<dbReference type="EMBL" id="KB456266">
    <property type="protein sequence ID" value="EMF11427.1"/>
    <property type="molecule type" value="Genomic_DNA"/>
</dbReference>
<dbReference type="AlphaFoldDB" id="M3D2Q7"/>
<keyword evidence="3" id="KW-1185">Reference proteome</keyword>
<evidence type="ECO:0000313" key="3">
    <source>
        <dbReference type="Proteomes" id="UP000016931"/>
    </source>
</evidence>
<gene>
    <name evidence="2" type="ORF">SEPMUDRAFT_150367</name>
</gene>
<accession>M3D2Q7</accession>
<reference evidence="2 3" key="1">
    <citation type="journal article" date="2012" name="PLoS Pathog.">
        <title>Diverse lifestyles and strategies of plant pathogenesis encoded in the genomes of eighteen Dothideomycetes fungi.</title>
        <authorList>
            <person name="Ohm R.A."/>
            <person name="Feau N."/>
            <person name="Henrissat B."/>
            <person name="Schoch C.L."/>
            <person name="Horwitz B.A."/>
            <person name="Barry K.W."/>
            <person name="Condon B.J."/>
            <person name="Copeland A.C."/>
            <person name="Dhillon B."/>
            <person name="Glaser F."/>
            <person name="Hesse C.N."/>
            <person name="Kosti I."/>
            <person name="LaButti K."/>
            <person name="Lindquist E.A."/>
            <person name="Lucas S."/>
            <person name="Salamov A.A."/>
            <person name="Bradshaw R.E."/>
            <person name="Ciuffetti L."/>
            <person name="Hamelin R.C."/>
            <person name="Kema G.H.J."/>
            <person name="Lawrence C."/>
            <person name="Scott J.A."/>
            <person name="Spatafora J.W."/>
            <person name="Turgeon B.G."/>
            <person name="de Wit P.J.G.M."/>
            <person name="Zhong S."/>
            <person name="Goodwin S.B."/>
            <person name="Grigoriev I.V."/>
        </authorList>
    </citation>
    <scope>NUCLEOTIDE SEQUENCE [LARGE SCALE GENOMIC DNA]</scope>
    <source>
        <strain evidence="2 3">SO2202</strain>
    </source>
</reference>
<dbReference type="Proteomes" id="UP000016931">
    <property type="component" value="Unassembled WGS sequence"/>
</dbReference>
<proteinExistence type="predicted"/>
<dbReference type="RefSeq" id="XP_016759548.1">
    <property type="nucleotide sequence ID" value="XM_016906122.1"/>
</dbReference>